<dbReference type="PANTHER" id="PTHR37233:SF2">
    <property type="entry name" value="TRANSMEMBRANE PROTEIN"/>
    <property type="match status" value="1"/>
</dbReference>
<feature type="region of interest" description="Disordered" evidence="1">
    <location>
        <begin position="167"/>
        <end position="207"/>
    </location>
</feature>
<dbReference type="OrthoDB" id="1938146at2759"/>
<keyword evidence="4" id="KW-1185">Reference proteome</keyword>
<evidence type="ECO:0000256" key="1">
    <source>
        <dbReference type="SAM" id="MobiDB-lite"/>
    </source>
</evidence>
<organism evidence="3 4">
    <name type="scientific">Protea cynaroides</name>
    <dbReference type="NCBI Taxonomy" id="273540"/>
    <lineage>
        <taxon>Eukaryota</taxon>
        <taxon>Viridiplantae</taxon>
        <taxon>Streptophyta</taxon>
        <taxon>Embryophyta</taxon>
        <taxon>Tracheophyta</taxon>
        <taxon>Spermatophyta</taxon>
        <taxon>Magnoliopsida</taxon>
        <taxon>Proteales</taxon>
        <taxon>Proteaceae</taxon>
        <taxon>Protea</taxon>
    </lineage>
</organism>
<keyword evidence="2" id="KW-1133">Transmembrane helix</keyword>
<proteinExistence type="predicted"/>
<keyword evidence="2" id="KW-0472">Membrane</keyword>
<accession>A0A9Q0L0X9</accession>
<dbReference type="GO" id="GO:0009535">
    <property type="term" value="C:chloroplast thylakoid membrane"/>
    <property type="evidence" value="ECO:0007669"/>
    <property type="project" value="TreeGrafter"/>
</dbReference>
<feature type="compositionally biased region" description="Low complexity" evidence="1">
    <location>
        <begin position="89"/>
        <end position="102"/>
    </location>
</feature>
<dbReference type="Proteomes" id="UP001141806">
    <property type="component" value="Unassembled WGS sequence"/>
</dbReference>
<feature type="compositionally biased region" description="Basic and acidic residues" evidence="1">
    <location>
        <begin position="167"/>
        <end position="189"/>
    </location>
</feature>
<dbReference type="EMBL" id="JAMYWD010000002">
    <property type="protein sequence ID" value="KAJ4980026.1"/>
    <property type="molecule type" value="Genomic_DNA"/>
</dbReference>
<feature type="transmembrane region" description="Helical" evidence="2">
    <location>
        <begin position="226"/>
        <end position="248"/>
    </location>
</feature>
<sequence>MALSLNSVAGLKSTPQVKSQNISRCFPGASRQKIDSIAASTRRRFWWWSTIKDNRSCLVISAANDNKVATDSTDKDSRNAGRALSNEQLSPVVPLSLNSSPVTNQPETSAQDLLGRQMPKDSNGLQVPSYVKENISSPPSVQSAVKRSSLTAREKLRAARVLSQYAESKRSKPDLGSKVLDAMRESDRGNKKRPGLPEAPENLLDDSKRGLPKSGLTFDFPGGFDLFLIVFSAVFISTLMFGTTYVVWKAGAIHFNEY</sequence>
<reference evidence="3" key="1">
    <citation type="journal article" date="2023" name="Plant J.">
        <title>The genome of the king protea, Protea cynaroides.</title>
        <authorList>
            <person name="Chang J."/>
            <person name="Duong T.A."/>
            <person name="Schoeman C."/>
            <person name="Ma X."/>
            <person name="Roodt D."/>
            <person name="Barker N."/>
            <person name="Li Z."/>
            <person name="Van de Peer Y."/>
            <person name="Mizrachi E."/>
        </authorList>
    </citation>
    <scope>NUCLEOTIDE SEQUENCE</scope>
    <source>
        <tissue evidence="3">Young leaves</tissue>
    </source>
</reference>
<evidence type="ECO:0000313" key="4">
    <source>
        <dbReference type="Proteomes" id="UP001141806"/>
    </source>
</evidence>
<comment type="caution">
    <text evidence="3">The sequence shown here is derived from an EMBL/GenBank/DDBJ whole genome shotgun (WGS) entry which is preliminary data.</text>
</comment>
<dbReference type="AlphaFoldDB" id="A0A9Q0L0X9"/>
<name>A0A9Q0L0X9_9MAGN</name>
<evidence type="ECO:0000313" key="3">
    <source>
        <dbReference type="EMBL" id="KAJ4980026.1"/>
    </source>
</evidence>
<feature type="compositionally biased region" description="Polar residues" evidence="1">
    <location>
        <begin position="134"/>
        <end position="149"/>
    </location>
</feature>
<keyword evidence="2" id="KW-0812">Transmembrane</keyword>
<protein>
    <submittedName>
        <fullName evidence="3">Uncharacterized protein</fullName>
    </submittedName>
</protein>
<feature type="region of interest" description="Disordered" evidence="1">
    <location>
        <begin position="67"/>
        <end position="149"/>
    </location>
</feature>
<evidence type="ECO:0000256" key="2">
    <source>
        <dbReference type="SAM" id="Phobius"/>
    </source>
</evidence>
<gene>
    <name evidence="3" type="ORF">NE237_010806</name>
</gene>
<dbReference type="PANTHER" id="PTHR37233">
    <property type="entry name" value="TRANSMEMBRANE PROTEIN"/>
    <property type="match status" value="1"/>
</dbReference>